<evidence type="ECO:0000313" key="3">
    <source>
        <dbReference type="Proteomes" id="UP000030111"/>
    </source>
</evidence>
<dbReference type="Proteomes" id="UP000030111">
    <property type="component" value="Unassembled WGS sequence"/>
</dbReference>
<dbReference type="eggNOG" id="ENOG502ZYAR">
    <property type="taxonomic scope" value="Bacteria"/>
</dbReference>
<keyword evidence="3" id="KW-1185">Reference proteome</keyword>
<dbReference type="RefSeq" id="WP_026993122.1">
    <property type="nucleotide sequence ID" value="NZ_JRLY01000007.1"/>
</dbReference>
<feature type="transmembrane region" description="Helical" evidence="1">
    <location>
        <begin position="6"/>
        <end position="26"/>
    </location>
</feature>
<dbReference type="OrthoDB" id="1376907at2"/>
<proteinExistence type="predicted"/>
<comment type="caution">
    <text evidence="2">The sequence shown here is derived from an EMBL/GenBank/DDBJ whole genome shotgun (WGS) entry which is preliminary data.</text>
</comment>
<keyword evidence="1" id="KW-0812">Transmembrane</keyword>
<sequence>MPLFPELTLIIVLSASLVVYLLFKLLNSRSGYRKKKNYLLTEYQRLRVKSITLQEKLSTHILSRDNDKELFTQGMSYGDYLKYLQKNHGKNLTDKGYARLKNSDNRVQQIKVADMLKEQEGKLKEAEDNLSKVIAV</sequence>
<dbReference type="EMBL" id="JRLY01000007">
    <property type="protein sequence ID" value="KGO92844.1"/>
    <property type="molecule type" value="Genomic_DNA"/>
</dbReference>
<evidence type="ECO:0000313" key="2">
    <source>
        <dbReference type="EMBL" id="KGO92844.1"/>
    </source>
</evidence>
<dbReference type="AlphaFoldDB" id="A0A0A2MKL6"/>
<evidence type="ECO:0000256" key="1">
    <source>
        <dbReference type="SAM" id="Phobius"/>
    </source>
</evidence>
<protein>
    <submittedName>
        <fullName evidence="2">Uncharacterized protein</fullName>
    </submittedName>
</protein>
<keyword evidence="1" id="KW-0472">Membrane</keyword>
<name>A0A0A2MKL6_9FLAO</name>
<keyword evidence="1" id="KW-1133">Transmembrane helix</keyword>
<organism evidence="2 3">
    <name type="scientific">Flavobacterium subsaxonicum WB 4.1-42 = DSM 21790</name>
    <dbReference type="NCBI Taxonomy" id="1121898"/>
    <lineage>
        <taxon>Bacteria</taxon>
        <taxon>Pseudomonadati</taxon>
        <taxon>Bacteroidota</taxon>
        <taxon>Flavobacteriia</taxon>
        <taxon>Flavobacteriales</taxon>
        <taxon>Flavobacteriaceae</taxon>
        <taxon>Flavobacterium</taxon>
    </lineage>
</organism>
<gene>
    <name evidence="2" type="ORF">Q766_09410</name>
</gene>
<accession>A0A0A2MKL6</accession>
<reference evidence="2 3" key="1">
    <citation type="submission" date="2013-09" db="EMBL/GenBank/DDBJ databases">
        <authorList>
            <person name="Zeng Z."/>
            <person name="Chen C."/>
        </authorList>
    </citation>
    <scope>NUCLEOTIDE SEQUENCE [LARGE SCALE GENOMIC DNA]</scope>
    <source>
        <strain evidence="2 3">WB 4.1-42</strain>
    </source>
</reference>